<dbReference type="EMBL" id="AP019308">
    <property type="protein sequence ID" value="BBH21722.1"/>
    <property type="molecule type" value="Genomic_DNA"/>
</dbReference>
<accession>A0A3G9ITZ9</accession>
<dbReference type="InterPro" id="IPR011042">
    <property type="entry name" value="6-blade_b-propeller_TolB-like"/>
</dbReference>
<dbReference type="RefSeq" id="WP_125658665.1">
    <property type="nucleotide sequence ID" value="NZ_AP019308.1"/>
</dbReference>
<evidence type="ECO:0000313" key="1">
    <source>
        <dbReference type="EMBL" id="BBH21722.1"/>
    </source>
</evidence>
<evidence type="ECO:0000313" key="2">
    <source>
        <dbReference type="Proteomes" id="UP000275368"/>
    </source>
</evidence>
<protein>
    <submittedName>
        <fullName evidence="1">Uncharacterized protein</fullName>
    </submittedName>
</protein>
<dbReference type="PROSITE" id="PS51257">
    <property type="entry name" value="PROKAR_LIPOPROTEIN"/>
    <property type="match status" value="1"/>
</dbReference>
<dbReference type="PANTHER" id="PTHR36842">
    <property type="entry name" value="PROTEIN TOLB HOMOLOG"/>
    <property type="match status" value="1"/>
</dbReference>
<keyword evidence="2" id="KW-1185">Reference proteome</keyword>
<sequence length="381" mass="41709">MRDLQGSKRNMTKIAAAVGIVGFLLMTGCSGPVTNNGGEGSGREVIEKPQKTITIVDTEPAAAHTEIEVVKIDELNGIRGLDWLGEDKLIIDKENKKMEPTTIEGRERYPHNLYIRDLSKGESKDEALKEGTDNQGAAVLSPDKKYMFYKVTEETTGTGYIMDLGTRKTVKTGSEQMSTQEGSWNGNEQLVFPVMTGRILSSNLNGEMNVITITKNPLLYNVVQRGANLYYIGINNNLFLFSTVTKETTLLDRNVIWLIPSPDGKQLALVKRTSDTEMELTITDSSLHKKVALAKSTQVFGTSWSPDGTKLAYSESSETGGVKGVFVADVVSGKSTQIAVDVQSIADPLVWSPSGHKIITTTAVLQDNKYVFITYIITLKS</sequence>
<reference evidence="1 2" key="1">
    <citation type="submission" date="2018-11" db="EMBL/GenBank/DDBJ databases">
        <title>Complete genome sequence of Paenibacillus baekrokdamisoli strain KCTC 33723.</title>
        <authorList>
            <person name="Kang S.W."/>
            <person name="Lee K.C."/>
            <person name="Kim K.K."/>
            <person name="Kim J.S."/>
            <person name="Kim D.S."/>
            <person name="Ko S.H."/>
            <person name="Yang S.H."/>
            <person name="Lee J.S."/>
        </authorList>
    </citation>
    <scope>NUCLEOTIDE SEQUENCE [LARGE SCALE GENOMIC DNA]</scope>
    <source>
        <strain evidence="1 2">KCTC 33723</strain>
    </source>
</reference>
<proteinExistence type="predicted"/>
<dbReference type="AlphaFoldDB" id="A0A3G9ITZ9"/>
<dbReference type="KEGG" id="pbk:Back11_30670"/>
<name>A0A3G9ITZ9_9BACL</name>
<dbReference type="Proteomes" id="UP000275368">
    <property type="component" value="Chromosome"/>
</dbReference>
<gene>
    <name evidence="1" type="ORF">Back11_30670</name>
</gene>
<dbReference type="PANTHER" id="PTHR36842:SF1">
    <property type="entry name" value="PROTEIN TOLB"/>
    <property type="match status" value="1"/>
</dbReference>
<organism evidence="1 2">
    <name type="scientific">Paenibacillus baekrokdamisoli</name>
    <dbReference type="NCBI Taxonomy" id="1712516"/>
    <lineage>
        <taxon>Bacteria</taxon>
        <taxon>Bacillati</taxon>
        <taxon>Bacillota</taxon>
        <taxon>Bacilli</taxon>
        <taxon>Bacillales</taxon>
        <taxon>Paenibacillaceae</taxon>
        <taxon>Paenibacillus</taxon>
    </lineage>
</organism>
<dbReference type="SUPFAM" id="SSF82171">
    <property type="entry name" value="DPP6 N-terminal domain-like"/>
    <property type="match status" value="1"/>
</dbReference>
<dbReference type="Gene3D" id="2.120.10.30">
    <property type="entry name" value="TolB, C-terminal domain"/>
    <property type="match status" value="1"/>
</dbReference>
<dbReference type="OrthoDB" id="137129at2"/>